<dbReference type="InterPro" id="IPR027417">
    <property type="entry name" value="P-loop_NTPase"/>
</dbReference>
<evidence type="ECO:0000256" key="1">
    <source>
        <dbReference type="ARBA" id="ARBA00005417"/>
    </source>
</evidence>
<keyword evidence="4 6" id="KW-0067">ATP-binding</keyword>
<proteinExistence type="inferred from homology"/>
<dbReference type="PROSITE" id="PS00211">
    <property type="entry name" value="ABC_TRANSPORTER_1"/>
    <property type="match status" value="1"/>
</dbReference>
<dbReference type="Pfam" id="PF00005">
    <property type="entry name" value="ABC_tran"/>
    <property type="match status" value="1"/>
</dbReference>
<dbReference type="PROSITE" id="PS50893">
    <property type="entry name" value="ABC_TRANSPORTER_2"/>
    <property type="match status" value="1"/>
</dbReference>
<dbReference type="SMART" id="SM00382">
    <property type="entry name" value="AAA"/>
    <property type="match status" value="1"/>
</dbReference>
<dbReference type="GO" id="GO:0005524">
    <property type="term" value="F:ATP binding"/>
    <property type="evidence" value="ECO:0007669"/>
    <property type="project" value="UniProtKB-KW"/>
</dbReference>
<dbReference type="EMBL" id="BAABLM010000005">
    <property type="protein sequence ID" value="GAA4680392.1"/>
    <property type="molecule type" value="Genomic_DNA"/>
</dbReference>
<evidence type="ECO:0000259" key="5">
    <source>
        <dbReference type="PROSITE" id="PS50893"/>
    </source>
</evidence>
<dbReference type="Pfam" id="PF08352">
    <property type="entry name" value="oligo_HPY"/>
    <property type="match status" value="1"/>
</dbReference>
<dbReference type="Gene3D" id="3.40.50.300">
    <property type="entry name" value="P-loop containing nucleotide triphosphate hydrolases"/>
    <property type="match status" value="1"/>
</dbReference>
<feature type="domain" description="ABC transporter" evidence="5">
    <location>
        <begin position="21"/>
        <end position="261"/>
    </location>
</feature>
<evidence type="ECO:0000313" key="6">
    <source>
        <dbReference type="EMBL" id="GAA4680392.1"/>
    </source>
</evidence>
<comment type="similarity">
    <text evidence="1">Belongs to the ABC transporter superfamily.</text>
</comment>
<sequence>MSTTLPAPGATLPGDATPSILDVSNLSMHFPGRRGKPIRAVDDVSFSIRPGETLGLVGESGCGKSTLVRSILGLHKPTAGSVKLGGDELVHLSDGARRKYRSRMQVVFQDPSTSLNADMTVHDVIAEPLRINRRYDQARVHELLDQVGLPREALTKKPSEFSGGQRQRIGIARALALKPELLILDEPVSALDVSIQAQVINLLAELQRELGLAYLFIAHDLSVVRHVSHRVAVMYLGRLVEIGSREQVFDSPEHPYTKALLSAIPLPEPRGRAERSRTLLTGDLPSPANPPAGCPFHTRCPVARDVCSVETPRPSNSERAAACLFAPEDLFVRAS</sequence>
<dbReference type="CDD" id="cd03257">
    <property type="entry name" value="ABC_NikE_OppD_transporters"/>
    <property type="match status" value="1"/>
</dbReference>
<dbReference type="InterPro" id="IPR050319">
    <property type="entry name" value="ABC_transp_ATP-bind"/>
</dbReference>
<protein>
    <submittedName>
        <fullName evidence="6">Dipeptide ABC transporter ATP-binding protein</fullName>
    </submittedName>
</protein>
<reference evidence="7" key="1">
    <citation type="journal article" date="2019" name="Int. J. Syst. Evol. Microbiol.">
        <title>The Global Catalogue of Microorganisms (GCM) 10K type strain sequencing project: providing services to taxonomists for standard genome sequencing and annotation.</title>
        <authorList>
            <consortium name="The Broad Institute Genomics Platform"/>
            <consortium name="The Broad Institute Genome Sequencing Center for Infectious Disease"/>
            <person name="Wu L."/>
            <person name="Ma J."/>
        </authorList>
    </citation>
    <scope>NUCLEOTIDE SEQUENCE [LARGE SCALE GENOMIC DNA]</scope>
    <source>
        <strain evidence="7">JCM 18956</strain>
    </source>
</reference>
<dbReference type="PANTHER" id="PTHR43776">
    <property type="entry name" value="TRANSPORT ATP-BINDING PROTEIN"/>
    <property type="match status" value="1"/>
</dbReference>
<keyword evidence="7" id="KW-1185">Reference proteome</keyword>
<accession>A0ABP8W619</accession>
<evidence type="ECO:0000313" key="7">
    <source>
        <dbReference type="Proteomes" id="UP001501295"/>
    </source>
</evidence>
<comment type="caution">
    <text evidence="6">The sequence shown here is derived from an EMBL/GenBank/DDBJ whole genome shotgun (WGS) entry which is preliminary data.</text>
</comment>
<dbReference type="RefSeq" id="WP_345376432.1">
    <property type="nucleotide sequence ID" value="NZ_BAABLM010000005.1"/>
</dbReference>
<evidence type="ECO:0000256" key="2">
    <source>
        <dbReference type="ARBA" id="ARBA00022448"/>
    </source>
</evidence>
<dbReference type="Proteomes" id="UP001501295">
    <property type="component" value="Unassembled WGS sequence"/>
</dbReference>
<dbReference type="InterPro" id="IPR017871">
    <property type="entry name" value="ABC_transporter-like_CS"/>
</dbReference>
<keyword evidence="3" id="KW-0547">Nucleotide-binding</keyword>
<evidence type="ECO:0000256" key="3">
    <source>
        <dbReference type="ARBA" id="ARBA00022741"/>
    </source>
</evidence>
<dbReference type="InterPro" id="IPR003439">
    <property type="entry name" value="ABC_transporter-like_ATP-bd"/>
</dbReference>
<organism evidence="6 7">
    <name type="scientific">Frondihabitans cladoniiphilus</name>
    <dbReference type="NCBI Taxonomy" id="715785"/>
    <lineage>
        <taxon>Bacteria</taxon>
        <taxon>Bacillati</taxon>
        <taxon>Actinomycetota</taxon>
        <taxon>Actinomycetes</taxon>
        <taxon>Micrococcales</taxon>
        <taxon>Microbacteriaceae</taxon>
        <taxon>Frondihabitans</taxon>
    </lineage>
</organism>
<dbReference type="InterPro" id="IPR003593">
    <property type="entry name" value="AAA+_ATPase"/>
</dbReference>
<dbReference type="NCBIfam" id="TIGR01727">
    <property type="entry name" value="oligo_HPY"/>
    <property type="match status" value="1"/>
</dbReference>
<gene>
    <name evidence="6" type="ORF">GCM10025780_27060</name>
</gene>
<keyword evidence="2" id="KW-0813">Transport</keyword>
<name>A0ABP8W619_9MICO</name>
<evidence type="ECO:0000256" key="4">
    <source>
        <dbReference type="ARBA" id="ARBA00022840"/>
    </source>
</evidence>
<dbReference type="InterPro" id="IPR013563">
    <property type="entry name" value="Oligopep_ABC_C"/>
</dbReference>
<dbReference type="SUPFAM" id="SSF52540">
    <property type="entry name" value="P-loop containing nucleoside triphosphate hydrolases"/>
    <property type="match status" value="1"/>
</dbReference>
<dbReference type="PANTHER" id="PTHR43776:SF7">
    <property type="entry name" value="D,D-DIPEPTIDE TRANSPORT ATP-BINDING PROTEIN DDPF-RELATED"/>
    <property type="match status" value="1"/>
</dbReference>